<accession>A0A3B0ZTS8</accession>
<feature type="region of interest" description="Disordered" evidence="2">
    <location>
        <begin position="182"/>
        <end position="241"/>
    </location>
</feature>
<dbReference type="Pfam" id="PF12288">
    <property type="entry name" value="CsoS2_M"/>
    <property type="match status" value="1"/>
</dbReference>
<gene>
    <name evidence="3" type="ORF">MNBD_GAMMA16-1470</name>
</gene>
<sequence length="622" mass="65455">MQKLSGRAASMARRQAQFNGKNILSAKSNVSAPAVPRASSVTPTVVRHSSANVANPASHGRAASKARREAMSAQGKGGVPSVDRQRVMDRVRNARKQEQQKKDCGCGCNGEGGCEDRASSSVSSQTLFTPKNKSRRQEQKTITPSSTGRINSRLRREVLAKHGKSGHDVFRKGLSSAQMVKHQNPEMSGRQLARSIRAQRSAIGSQGAAVASSPARRKRPKPENDMTGTKVDHSDKTTGSEVGLCQSVTGTDYMSSEVFTEFCQTDSPKSLPAVPAKVQTTETFSGSQVTGGGKVGRSERVTGDERGSCRNVTGDEYVGREQYDDFCQSRPEPGSAKVSYSQTTRGQTISGSKPARSQSVTGNEAGTCEAVTGTPYTGVEQMLDYCKPKDVKAVQIRTPLPQGNTGREISGLQPGLSGLTGADKGSCQPVSGTTYLGGNEQVDVCGAIPAQVGESDFHQPADKAPWGAFSIVSPNHASTPAAAAVVPSVTGTSYEQGGRISGTFSLAEGKVTGTEQFKSANRRNEAPVEKKMDDTVSRVTGEGISTGLKITGDDWDRGKHVTGTEGRSASRRNQTIRGPMSAIPGVELKRNEDVPPSESKVTGGSGNTEKGAMVTVSGGARG</sequence>
<feature type="region of interest" description="Disordered" evidence="2">
    <location>
        <begin position="328"/>
        <end position="361"/>
    </location>
</feature>
<keyword evidence="1" id="KW-0677">Repeat</keyword>
<name>A0A3B0ZTS8_9ZZZZ</name>
<evidence type="ECO:0000313" key="3">
    <source>
        <dbReference type="EMBL" id="VAW84056.1"/>
    </source>
</evidence>
<feature type="compositionally biased region" description="Polar residues" evidence="2">
    <location>
        <begin position="565"/>
        <end position="576"/>
    </location>
</feature>
<feature type="region of interest" description="Disordered" evidence="2">
    <location>
        <begin position="114"/>
        <end position="153"/>
    </location>
</feature>
<dbReference type="AlphaFoldDB" id="A0A3B0ZTS8"/>
<feature type="region of interest" description="Disordered" evidence="2">
    <location>
        <begin position="41"/>
        <end position="83"/>
    </location>
</feature>
<evidence type="ECO:0000256" key="1">
    <source>
        <dbReference type="ARBA" id="ARBA00022737"/>
    </source>
</evidence>
<feature type="region of interest" description="Disordered" evidence="2">
    <location>
        <begin position="555"/>
        <end position="622"/>
    </location>
</feature>
<feature type="compositionally biased region" description="Polar residues" evidence="2">
    <location>
        <begin position="338"/>
        <end position="361"/>
    </location>
</feature>
<dbReference type="InterPro" id="IPR020990">
    <property type="entry name" value="CSOS2/2B"/>
</dbReference>
<protein>
    <submittedName>
        <fullName evidence="3">Carboxysome shell protein CsoS2</fullName>
    </submittedName>
</protein>
<feature type="compositionally biased region" description="Polar residues" evidence="2">
    <location>
        <begin position="140"/>
        <end position="150"/>
    </location>
</feature>
<reference evidence="3" key="1">
    <citation type="submission" date="2018-06" db="EMBL/GenBank/DDBJ databases">
        <authorList>
            <person name="Zhirakovskaya E."/>
        </authorList>
    </citation>
    <scope>NUCLEOTIDE SEQUENCE</scope>
</reference>
<feature type="region of interest" description="Disordered" evidence="2">
    <location>
        <begin position="282"/>
        <end position="307"/>
    </location>
</feature>
<organism evidence="3">
    <name type="scientific">hydrothermal vent metagenome</name>
    <dbReference type="NCBI Taxonomy" id="652676"/>
    <lineage>
        <taxon>unclassified sequences</taxon>
        <taxon>metagenomes</taxon>
        <taxon>ecological metagenomes</taxon>
    </lineage>
</organism>
<evidence type="ECO:0000256" key="2">
    <source>
        <dbReference type="SAM" id="MobiDB-lite"/>
    </source>
</evidence>
<feature type="compositionally biased region" description="Basic and acidic residues" evidence="2">
    <location>
        <begin position="296"/>
        <end position="307"/>
    </location>
</feature>
<proteinExistence type="predicted"/>
<dbReference type="EMBL" id="UOFO01000033">
    <property type="protein sequence ID" value="VAW84056.1"/>
    <property type="molecule type" value="Genomic_DNA"/>
</dbReference>
<dbReference type="GO" id="GO:0043886">
    <property type="term" value="F:structural constituent of carboxysome shell"/>
    <property type="evidence" value="ECO:0007669"/>
    <property type="project" value="InterPro"/>
</dbReference>
<feature type="compositionally biased region" description="Polar residues" evidence="2">
    <location>
        <begin position="119"/>
        <end position="131"/>
    </location>
</feature>
<feature type="compositionally biased region" description="Polar residues" evidence="2">
    <location>
        <begin position="41"/>
        <end position="55"/>
    </location>
</feature>